<dbReference type="Pfam" id="PF00057">
    <property type="entry name" value="Ldl_recept_a"/>
    <property type="match status" value="1"/>
</dbReference>
<feature type="disulfide bond" evidence="2">
    <location>
        <begin position="57"/>
        <end position="75"/>
    </location>
</feature>
<gene>
    <name evidence="3" type="ORF">RF11_11475</name>
</gene>
<proteinExistence type="predicted"/>
<evidence type="ECO:0000313" key="3">
    <source>
        <dbReference type="EMBL" id="KII71673.1"/>
    </source>
</evidence>
<dbReference type="OrthoDB" id="6095194at2759"/>
<evidence type="ECO:0000256" key="2">
    <source>
        <dbReference type="PROSITE-ProRule" id="PRU00124"/>
    </source>
</evidence>
<dbReference type="InterPro" id="IPR036055">
    <property type="entry name" value="LDL_receptor-like_sf"/>
</dbReference>
<comment type="caution">
    <text evidence="3">The sequence shown here is derived from an EMBL/GenBank/DDBJ whole genome shotgun (WGS) entry which is preliminary data.</text>
</comment>
<dbReference type="AlphaFoldDB" id="A0A0C2JQM7"/>
<feature type="disulfide bond" evidence="2">
    <location>
        <begin position="69"/>
        <end position="84"/>
    </location>
</feature>
<comment type="caution">
    <text evidence="2">Lacks conserved residue(s) required for the propagation of feature annotation.</text>
</comment>
<evidence type="ECO:0000313" key="4">
    <source>
        <dbReference type="Proteomes" id="UP000031668"/>
    </source>
</evidence>
<dbReference type="InterPro" id="IPR002172">
    <property type="entry name" value="LDrepeatLR_classA_rpt"/>
</dbReference>
<protein>
    <submittedName>
        <fullName evidence="3">Uncharacterized protein</fullName>
    </submittedName>
</protein>
<evidence type="ECO:0000256" key="1">
    <source>
        <dbReference type="ARBA" id="ARBA00023157"/>
    </source>
</evidence>
<dbReference type="PROSITE" id="PS50068">
    <property type="entry name" value="LDLRA_2"/>
    <property type="match status" value="1"/>
</dbReference>
<dbReference type="Proteomes" id="UP000031668">
    <property type="component" value="Unassembled WGS sequence"/>
</dbReference>
<reference evidence="3 4" key="1">
    <citation type="journal article" date="2014" name="Genome Biol. Evol.">
        <title>The genome of the myxosporean Thelohanellus kitauei shows adaptations to nutrient acquisition within its fish host.</title>
        <authorList>
            <person name="Yang Y."/>
            <person name="Xiong J."/>
            <person name="Zhou Z."/>
            <person name="Huo F."/>
            <person name="Miao W."/>
            <person name="Ran C."/>
            <person name="Liu Y."/>
            <person name="Zhang J."/>
            <person name="Feng J."/>
            <person name="Wang M."/>
            <person name="Wang M."/>
            <person name="Wang L."/>
            <person name="Yao B."/>
        </authorList>
    </citation>
    <scope>NUCLEOTIDE SEQUENCE [LARGE SCALE GENOMIC DNA]</scope>
    <source>
        <strain evidence="3">Wuqing</strain>
    </source>
</reference>
<keyword evidence="4" id="KW-1185">Reference proteome</keyword>
<sequence length="112" mass="12930">MFEYNEEILHPYGNIRCQYTCNPLISTEDFCYCVDEVESSKQFICQEADFTCLSFKCNNGKCPRNNIRCNSVDDCGDNSDEIGCDRDDLSYEYPEIVNTDTWKRDDDAADAN</sequence>
<dbReference type="EMBL" id="JWZT01001671">
    <property type="protein sequence ID" value="KII71673.1"/>
    <property type="molecule type" value="Genomic_DNA"/>
</dbReference>
<name>A0A0C2JQM7_THEKT</name>
<keyword evidence="1 2" id="KW-1015">Disulfide bond</keyword>
<accession>A0A0C2JQM7</accession>
<dbReference type="CDD" id="cd00112">
    <property type="entry name" value="LDLa"/>
    <property type="match status" value="1"/>
</dbReference>
<dbReference type="SMART" id="SM00192">
    <property type="entry name" value="LDLa"/>
    <property type="match status" value="1"/>
</dbReference>
<dbReference type="Gene3D" id="4.10.400.10">
    <property type="entry name" value="Low-density Lipoprotein Receptor"/>
    <property type="match status" value="1"/>
</dbReference>
<organism evidence="3 4">
    <name type="scientific">Thelohanellus kitauei</name>
    <name type="common">Myxosporean</name>
    <dbReference type="NCBI Taxonomy" id="669202"/>
    <lineage>
        <taxon>Eukaryota</taxon>
        <taxon>Metazoa</taxon>
        <taxon>Cnidaria</taxon>
        <taxon>Myxozoa</taxon>
        <taxon>Myxosporea</taxon>
        <taxon>Bivalvulida</taxon>
        <taxon>Platysporina</taxon>
        <taxon>Myxobolidae</taxon>
        <taxon>Thelohanellus</taxon>
    </lineage>
</organism>
<dbReference type="SUPFAM" id="SSF57424">
    <property type="entry name" value="LDL receptor-like module"/>
    <property type="match status" value="1"/>
</dbReference>